<dbReference type="GO" id="GO:0005886">
    <property type="term" value="C:plasma membrane"/>
    <property type="evidence" value="ECO:0007669"/>
    <property type="project" value="UniProtKB-SubCell"/>
</dbReference>
<keyword evidence="2" id="KW-1003">Cell membrane</keyword>
<keyword evidence="3 8" id="KW-0812">Transmembrane</keyword>
<name>A0AAV1LWY2_9NEOP</name>
<comment type="subcellular location">
    <subcellularLocation>
        <location evidence="1">Cell membrane</location>
        <topology evidence="1">Multi-pass membrane protein</topology>
    </subcellularLocation>
</comment>
<evidence type="ECO:0000256" key="2">
    <source>
        <dbReference type="ARBA" id="ARBA00022475"/>
    </source>
</evidence>
<dbReference type="Gene3D" id="3.40.190.10">
    <property type="entry name" value="Periplasmic binding protein-like II"/>
    <property type="match status" value="3"/>
</dbReference>
<dbReference type="EMBL" id="CAVLGL010000104">
    <property type="protein sequence ID" value="CAK1598699.1"/>
    <property type="molecule type" value="Genomic_DNA"/>
</dbReference>
<evidence type="ECO:0000256" key="1">
    <source>
        <dbReference type="ARBA" id="ARBA00004651"/>
    </source>
</evidence>
<feature type="transmembrane region" description="Helical" evidence="8">
    <location>
        <begin position="398"/>
        <end position="416"/>
    </location>
</feature>
<keyword evidence="10" id="KW-1185">Reference proteome</keyword>
<evidence type="ECO:0000256" key="4">
    <source>
        <dbReference type="ARBA" id="ARBA00022989"/>
    </source>
</evidence>
<evidence type="ECO:0000256" key="5">
    <source>
        <dbReference type="ARBA" id="ARBA00023136"/>
    </source>
</evidence>
<evidence type="ECO:0000256" key="6">
    <source>
        <dbReference type="ARBA" id="ARBA00023170"/>
    </source>
</evidence>
<evidence type="ECO:0000313" key="9">
    <source>
        <dbReference type="EMBL" id="CAK1598699.1"/>
    </source>
</evidence>
<dbReference type="InterPro" id="IPR052192">
    <property type="entry name" value="Insect_Ionotropic_Sensory_Rcpt"/>
</dbReference>
<dbReference type="PANTHER" id="PTHR42643">
    <property type="entry name" value="IONOTROPIC RECEPTOR 20A-RELATED"/>
    <property type="match status" value="1"/>
</dbReference>
<dbReference type="AlphaFoldDB" id="A0AAV1LWY2"/>
<dbReference type="Proteomes" id="UP001314205">
    <property type="component" value="Unassembled WGS sequence"/>
</dbReference>
<reference evidence="9 10" key="1">
    <citation type="submission" date="2023-11" db="EMBL/GenBank/DDBJ databases">
        <authorList>
            <person name="Hedman E."/>
            <person name="Englund M."/>
            <person name="Stromberg M."/>
            <person name="Nyberg Akerstrom W."/>
            <person name="Nylinder S."/>
            <person name="Jareborg N."/>
            <person name="Kallberg Y."/>
            <person name="Kronander E."/>
        </authorList>
    </citation>
    <scope>NUCLEOTIDE SEQUENCE [LARGE SCALE GENOMIC DNA]</scope>
</reference>
<gene>
    <name evidence="9" type="ORF">PARMNEM_LOCUS17662</name>
</gene>
<keyword evidence="4 8" id="KW-1133">Transmembrane helix</keyword>
<keyword evidence="5 8" id="KW-0472">Membrane</keyword>
<feature type="transmembrane region" description="Helical" evidence="8">
    <location>
        <begin position="459"/>
        <end position="482"/>
    </location>
</feature>
<keyword evidence="6" id="KW-0675">Receptor</keyword>
<evidence type="ECO:0000256" key="7">
    <source>
        <dbReference type="ARBA" id="ARBA00023180"/>
    </source>
</evidence>
<evidence type="ECO:0000313" key="10">
    <source>
        <dbReference type="Proteomes" id="UP001314205"/>
    </source>
</evidence>
<evidence type="ECO:0000256" key="3">
    <source>
        <dbReference type="ARBA" id="ARBA00022692"/>
    </source>
</evidence>
<keyword evidence="7" id="KW-0325">Glycoprotein</keyword>
<dbReference type="PANTHER" id="PTHR42643:SF30">
    <property type="entry name" value="IONOTROPIC RECEPTOR 40A-RELATED"/>
    <property type="match status" value="1"/>
</dbReference>
<comment type="caution">
    <text evidence="9">The sequence shown here is derived from an EMBL/GenBank/DDBJ whole genome shotgun (WGS) entry which is preliminary data.</text>
</comment>
<sequence>MFKFNSIEDQIANDLDQSIEPICYTVDDPASCSNILKDDMSLKSLTILSENKKINFEKNLETLKTYNWDYLYRIRDTNYAAATLTNTLRDLTEFHLVENLAKSAAIITLHKFEWRFITFVFFNTSMLCGIDLFSKTYGKSVIVGHGAFYPQFSGNTHQDVLFGTDIQNINLMLEWMQKHQFDNTGKYVVVCISKEDCDESEGVKMLWNYKIINVVFLKTGLIATESMAYTYFYKHYDCEKVQPVKLDNWLSCIYIDHGKDCLEMFPLKLKNLQSCPIIVSTFAQTPYMMIKNGVPSGADGDLLRLIVEKLNASLQLMTPHQGFGWGKLEENGTWSGSLADVYYDLANFSMTSASITLSRFSYFHMSMDYNTVNLVWVTHPSAMEPPSLKLIRPFEFEVRITLALSFLFVVLVAVIIKRKYWSSVFKAINISLPRRSLVFYSWEICMGLPSTKLPTTSSFLCLALFWIWYCFLIRTFYTVFLIKALKTNVYYSDMQNIEDALAANYGIGGGNALKDYFIDEPKIYNRWINFESNEIYLALMNMSEGAKIVTAVNLETTKLFQRNQSKHLYILPQKVISTPTVIFFKKYSPLTEAINTILKQLVETGFVSKIYKIYTKSWFIKKSEHQKKAITLAHFTGCYAVLIGGWIISFIFFIVELYMGQRRKSK</sequence>
<evidence type="ECO:0000256" key="8">
    <source>
        <dbReference type="SAM" id="Phobius"/>
    </source>
</evidence>
<protein>
    <submittedName>
        <fullName evidence="9">Uncharacterized protein</fullName>
    </submittedName>
</protein>
<accession>A0AAV1LWY2</accession>
<dbReference type="SUPFAM" id="SSF53850">
    <property type="entry name" value="Periplasmic binding protein-like II"/>
    <property type="match status" value="1"/>
</dbReference>
<proteinExistence type="predicted"/>
<feature type="transmembrane region" description="Helical" evidence="8">
    <location>
        <begin position="639"/>
        <end position="659"/>
    </location>
</feature>
<organism evidence="9 10">
    <name type="scientific">Parnassius mnemosyne</name>
    <name type="common">clouded apollo</name>
    <dbReference type="NCBI Taxonomy" id="213953"/>
    <lineage>
        <taxon>Eukaryota</taxon>
        <taxon>Metazoa</taxon>
        <taxon>Ecdysozoa</taxon>
        <taxon>Arthropoda</taxon>
        <taxon>Hexapoda</taxon>
        <taxon>Insecta</taxon>
        <taxon>Pterygota</taxon>
        <taxon>Neoptera</taxon>
        <taxon>Endopterygota</taxon>
        <taxon>Lepidoptera</taxon>
        <taxon>Glossata</taxon>
        <taxon>Ditrysia</taxon>
        <taxon>Papilionoidea</taxon>
        <taxon>Papilionidae</taxon>
        <taxon>Parnassiinae</taxon>
        <taxon>Parnassini</taxon>
        <taxon>Parnassius</taxon>
        <taxon>Driopa</taxon>
    </lineage>
</organism>